<reference evidence="1 2" key="1">
    <citation type="submission" date="2019-01" db="EMBL/GenBank/DDBJ databases">
        <title>Sequencing of cultivated peanut Arachis hypogaea provides insights into genome evolution and oil improvement.</title>
        <authorList>
            <person name="Chen X."/>
        </authorList>
    </citation>
    <scope>NUCLEOTIDE SEQUENCE [LARGE SCALE GENOMIC DNA]</scope>
    <source>
        <strain evidence="2">cv. Fuhuasheng</strain>
        <tissue evidence="1">Leaves</tissue>
    </source>
</reference>
<accession>A0A445ALG6</accession>
<keyword evidence="2" id="KW-1185">Reference proteome</keyword>
<name>A0A445ALG6_ARAHY</name>
<dbReference type="AlphaFoldDB" id="A0A445ALG6"/>
<comment type="caution">
    <text evidence="1">The sequence shown here is derived from an EMBL/GenBank/DDBJ whole genome shotgun (WGS) entry which is preliminary data.</text>
</comment>
<organism evidence="1 2">
    <name type="scientific">Arachis hypogaea</name>
    <name type="common">Peanut</name>
    <dbReference type="NCBI Taxonomy" id="3818"/>
    <lineage>
        <taxon>Eukaryota</taxon>
        <taxon>Viridiplantae</taxon>
        <taxon>Streptophyta</taxon>
        <taxon>Embryophyta</taxon>
        <taxon>Tracheophyta</taxon>
        <taxon>Spermatophyta</taxon>
        <taxon>Magnoliopsida</taxon>
        <taxon>eudicotyledons</taxon>
        <taxon>Gunneridae</taxon>
        <taxon>Pentapetalae</taxon>
        <taxon>rosids</taxon>
        <taxon>fabids</taxon>
        <taxon>Fabales</taxon>
        <taxon>Fabaceae</taxon>
        <taxon>Papilionoideae</taxon>
        <taxon>50 kb inversion clade</taxon>
        <taxon>dalbergioids sensu lato</taxon>
        <taxon>Dalbergieae</taxon>
        <taxon>Pterocarpus clade</taxon>
        <taxon>Arachis</taxon>
    </lineage>
</organism>
<sequence length="32" mass="3698">MTFVLMPSSSETVHRLHPHLSKPMTFTPMPFL</sequence>
<dbReference type="EMBL" id="SDMP01000012">
    <property type="protein sequence ID" value="RYR27279.1"/>
    <property type="molecule type" value="Genomic_DNA"/>
</dbReference>
<gene>
    <name evidence="1" type="ORF">Ahy_B02g061615</name>
</gene>
<dbReference type="Proteomes" id="UP000289738">
    <property type="component" value="Chromosome B02"/>
</dbReference>
<evidence type="ECO:0000313" key="2">
    <source>
        <dbReference type="Proteomes" id="UP000289738"/>
    </source>
</evidence>
<proteinExistence type="predicted"/>
<protein>
    <submittedName>
        <fullName evidence="1">Uncharacterized protein</fullName>
    </submittedName>
</protein>
<evidence type="ECO:0000313" key="1">
    <source>
        <dbReference type="EMBL" id="RYR27279.1"/>
    </source>
</evidence>